<proteinExistence type="predicted"/>
<feature type="non-terminal residue" evidence="2">
    <location>
        <position position="1"/>
    </location>
</feature>
<feature type="region of interest" description="Disordered" evidence="1">
    <location>
        <begin position="1"/>
        <end position="28"/>
    </location>
</feature>
<name>A0ABD3L0R1_EUCGL</name>
<protein>
    <submittedName>
        <fullName evidence="2">Uncharacterized protein</fullName>
    </submittedName>
</protein>
<evidence type="ECO:0000256" key="1">
    <source>
        <dbReference type="SAM" id="MobiDB-lite"/>
    </source>
</evidence>
<dbReference type="Proteomes" id="UP001634007">
    <property type="component" value="Unassembled WGS sequence"/>
</dbReference>
<comment type="caution">
    <text evidence="2">The sequence shown here is derived from an EMBL/GenBank/DDBJ whole genome shotgun (WGS) entry which is preliminary data.</text>
</comment>
<gene>
    <name evidence="2" type="ORF">ACJRO7_014329</name>
</gene>
<feature type="non-terminal residue" evidence="2">
    <location>
        <position position="50"/>
    </location>
</feature>
<keyword evidence="3" id="KW-1185">Reference proteome</keyword>
<dbReference type="EMBL" id="JBJKBG010000003">
    <property type="protein sequence ID" value="KAL3745198.1"/>
    <property type="molecule type" value="Genomic_DNA"/>
</dbReference>
<reference evidence="2 3" key="1">
    <citation type="submission" date="2024-11" db="EMBL/GenBank/DDBJ databases">
        <title>Chromosome-level genome assembly of Eucalyptus globulus Labill. provides insights into its genome evolution.</title>
        <authorList>
            <person name="Li X."/>
        </authorList>
    </citation>
    <scope>NUCLEOTIDE SEQUENCE [LARGE SCALE GENOMIC DNA]</scope>
    <source>
        <strain evidence="2">CL2024</strain>
        <tissue evidence="2">Fresh tender leaves</tissue>
    </source>
</reference>
<evidence type="ECO:0000313" key="3">
    <source>
        <dbReference type="Proteomes" id="UP001634007"/>
    </source>
</evidence>
<sequence length="50" mass="5257">NKLMAMHMNRTSNVTPRDEASLPGGGGDVVLPVVVSSRDRDPAGLEVGPR</sequence>
<organism evidence="2 3">
    <name type="scientific">Eucalyptus globulus</name>
    <name type="common">Tasmanian blue gum</name>
    <dbReference type="NCBI Taxonomy" id="34317"/>
    <lineage>
        <taxon>Eukaryota</taxon>
        <taxon>Viridiplantae</taxon>
        <taxon>Streptophyta</taxon>
        <taxon>Embryophyta</taxon>
        <taxon>Tracheophyta</taxon>
        <taxon>Spermatophyta</taxon>
        <taxon>Magnoliopsida</taxon>
        <taxon>eudicotyledons</taxon>
        <taxon>Gunneridae</taxon>
        <taxon>Pentapetalae</taxon>
        <taxon>rosids</taxon>
        <taxon>malvids</taxon>
        <taxon>Myrtales</taxon>
        <taxon>Myrtaceae</taxon>
        <taxon>Myrtoideae</taxon>
        <taxon>Eucalypteae</taxon>
        <taxon>Eucalyptus</taxon>
    </lineage>
</organism>
<dbReference type="AlphaFoldDB" id="A0ABD3L0R1"/>
<evidence type="ECO:0000313" key="2">
    <source>
        <dbReference type="EMBL" id="KAL3745198.1"/>
    </source>
</evidence>
<accession>A0ABD3L0R1</accession>